<keyword evidence="3" id="KW-1185">Reference proteome</keyword>
<name>A0A423SP41_PENVA</name>
<feature type="compositionally biased region" description="Basic and acidic residues" evidence="1">
    <location>
        <begin position="21"/>
        <end position="37"/>
    </location>
</feature>
<organism evidence="2 3">
    <name type="scientific">Penaeus vannamei</name>
    <name type="common">Whiteleg shrimp</name>
    <name type="synonym">Litopenaeus vannamei</name>
    <dbReference type="NCBI Taxonomy" id="6689"/>
    <lineage>
        <taxon>Eukaryota</taxon>
        <taxon>Metazoa</taxon>
        <taxon>Ecdysozoa</taxon>
        <taxon>Arthropoda</taxon>
        <taxon>Crustacea</taxon>
        <taxon>Multicrustacea</taxon>
        <taxon>Malacostraca</taxon>
        <taxon>Eumalacostraca</taxon>
        <taxon>Eucarida</taxon>
        <taxon>Decapoda</taxon>
        <taxon>Dendrobranchiata</taxon>
        <taxon>Penaeoidea</taxon>
        <taxon>Penaeidae</taxon>
        <taxon>Penaeus</taxon>
    </lineage>
</organism>
<reference evidence="2 3" key="2">
    <citation type="submission" date="2019-01" db="EMBL/GenBank/DDBJ databases">
        <title>The decoding of complex shrimp genome reveals the adaptation for benthos swimmer, frequently molting mechanism and breeding impact on genome.</title>
        <authorList>
            <person name="Sun Y."/>
            <person name="Gao Y."/>
            <person name="Yu Y."/>
        </authorList>
    </citation>
    <scope>NUCLEOTIDE SEQUENCE [LARGE SCALE GENOMIC DNA]</scope>
    <source>
        <tissue evidence="2">Muscle</tissue>
    </source>
</reference>
<gene>
    <name evidence="2" type="ORF">C7M84_016112</name>
</gene>
<sequence>MNNEQVCGGGCSTGNETETETDIHPDKQPARHSENPLRIDLVFRPGKTSIPTKRTQKMNHRSTHNHLLSSPGSSPPTQPLPLPSSHFSSFPSAPASVAFNLPSLVSPSFEFPPFSSFFPLSSPFPLSFPFSLPLFLPSLLHFAFPSFAFSTFPLLRNFLANFPLLAFRFPFSPLRIFAPFPLLRISSLFRPSFFLPFPLLRNFSFPPSFAFLLFPSFSRLHPSSHSSLFLLAFSRPAFAFPPFPPFPPFAFPSPFFPFRISPFPPPFAFLPFPFAFLFPPPLLLAFPPFPSPSRFPSFSSFAFPPFSSLSPSFAFPPFSPPVSFPAFSSLSLLFPLLRISSFPLLRISSLSPPSHFPLSPPSHFLPFPPSYSPFHFLFPSSFLPFPPAFLPPSSPPPPFPLLFSSLPSSHSSLSPSSHFSFPSLSLLPFPLSPSFAFPPFPLLRISSPPFAILLRPPFPPPSHYFASKAAFNPRHPFQSSPSPRPLFFFFDSAPELYALIFALAGLTGVREAVFWGLLGAPGGWAEPRRNSVPAVTGGSAAAFRTAYNDAIKPLETKEEECNSSRSAGGSAHPPRWVTGHDPGSLAALFYVLCFPVELRTPTRLPFFFFFSSPNFSQTTSLNRYIKQNKT</sequence>
<proteinExistence type="predicted"/>
<evidence type="ECO:0000256" key="1">
    <source>
        <dbReference type="SAM" id="MobiDB-lite"/>
    </source>
</evidence>
<dbReference type="AlphaFoldDB" id="A0A423SP41"/>
<dbReference type="Proteomes" id="UP000283509">
    <property type="component" value="Unassembled WGS sequence"/>
</dbReference>
<protein>
    <submittedName>
        <fullName evidence="2">Uncharacterized protein</fullName>
    </submittedName>
</protein>
<feature type="region of interest" description="Disordered" evidence="1">
    <location>
        <begin position="1"/>
        <end position="84"/>
    </location>
</feature>
<evidence type="ECO:0000313" key="2">
    <source>
        <dbReference type="EMBL" id="ROT65914.1"/>
    </source>
</evidence>
<feature type="compositionally biased region" description="Basic residues" evidence="1">
    <location>
        <begin position="54"/>
        <end position="64"/>
    </location>
</feature>
<dbReference type="EMBL" id="QCYY01003017">
    <property type="protein sequence ID" value="ROT65914.1"/>
    <property type="molecule type" value="Genomic_DNA"/>
</dbReference>
<accession>A0A423SP41</accession>
<reference evidence="2 3" key="1">
    <citation type="submission" date="2018-04" db="EMBL/GenBank/DDBJ databases">
        <authorList>
            <person name="Zhang X."/>
            <person name="Yuan J."/>
            <person name="Li F."/>
            <person name="Xiang J."/>
        </authorList>
    </citation>
    <scope>NUCLEOTIDE SEQUENCE [LARGE SCALE GENOMIC DNA]</scope>
    <source>
        <tissue evidence="2">Muscle</tissue>
    </source>
</reference>
<feature type="compositionally biased region" description="Pro residues" evidence="1">
    <location>
        <begin position="73"/>
        <end position="82"/>
    </location>
</feature>
<evidence type="ECO:0000313" key="3">
    <source>
        <dbReference type="Proteomes" id="UP000283509"/>
    </source>
</evidence>
<comment type="caution">
    <text evidence="2">The sequence shown here is derived from an EMBL/GenBank/DDBJ whole genome shotgun (WGS) entry which is preliminary data.</text>
</comment>